<keyword evidence="3" id="KW-1185">Reference proteome</keyword>
<gene>
    <name evidence="2" type="ordered locus">SVEN_7449</name>
</gene>
<reference evidence="2 3" key="1">
    <citation type="journal article" date="2011" name="BMC Genomics">
        <title>Genome-wide analysis of the role of GlnR in Streptomyces venezuelae provides new insights into global nitrogen regulation in actinomycetes.</title>
        <authorList>
            <person name="Pullan S.T."/>
            <person name="Bibb M.J."/>
            <person name="Merrick M."/>
        </authorList>
    </citation>
    <scope>NUCLEOTIDE SEQUENCE [LARGE SCALE GENOMIC DNA]</scope>
    <source>
        <strain evidence="3">ATCC 10712 / CBS 650.69 / DSM 40230 / JCM 4526 / NBRC 13096 / PD 04745</strain>
    </source>
</reference>
<dbReference type="KEGG" id="sve:SVEN_7449"/>
<evidence type="ECO:0000313" key="3">
    <source>
        <dbReference type="Proteomes" id="UP000006854"/>
    </source>
</evidence>
<sequence length="180" mass="20141">MQRHRFESPLTSWPRARLDIRFREYGVEAAYCQPGVHGAHVKGGVEGQIGWLRPTGLVPVAGVETLAELHARIDRWDQEDDARRLRSCPRTIGEYFAIDQPLLAPLPDEPVRDRPALDSSGRPLQPDRRADIPLLGAGPADRPHSPGHAPRLRARGLRRPLGSRPARAAHSPQWLPPRTR</sequence>
<dbReference type="HOGENOM" id="CLU_1495445_0_0_11"/>
<accession>F2R336</accession>
<feature type="region of interest" description="Disordered" evidence="1">
    <location>
        <begin position="107"/>
        <end position="180"/>
    </location>
</feature>
<protein>
    <submittedName>
        <fullName evidence="2">Transposase and inactivated derivatives protein</fullName>
    </submittedName>
</protein>
<evidence type="ECO:0000313" key="2">
    <source>
        <dbReference type="EMBL" id="CCA60735.1"/>
    </source>
</evidence>
<feature type="compositionally biased region" description="Low complexity" evidence="1">
    <location>
        <begin position="159"/>
        <end position="169"/>
    </location>
</feature>
<dbReference type="STRING" id="953739.SVEN_7449"/>
<organism evidence="2 3">
    <name type="scientific">Streptomyces venezuelae (strain ATCC 10712 / CBS 650.69 / DSM 40230 / JCM 4526 / NBRC 13096 / PD 04745)</name>
    <dbReference type="NCBI Taxonomy" id="953739"/>
    <lineage>
        <taxon>Bacteria</taxon>
        <taxon>Bacillati</taxon>
        <taxon>Actinomycetota</taxon>
        <taxon>Actinomycetes</taxon>
        <taxon>Kitasatosporales</taxon>
        <taxon>Streptomycetaceae</taxon>
        <taxon>Streptomyces</taxon>
    </lineage>
</organism>
<dbReference type="Proteomes" id="UP000006854">
    <property type="component" value="Chromosome"/>
</dbReference>
<evidence type="ECO:0000256" key="1">
    <source>
        <dbReference type="SAM" id="MobiDB-lite"/>
    </source>
</evidence>
<dbReference type="EMBL" id="FR845719">
    <property type="protein sequence ID" value="CCA60735.1"/>
    <property type="molecule type" value="Genomic_DNA"/>
</dbReference>
<proteinExistence type="predicted"/>
<dbReference type="AlphaFoldDB" id="F2R336"/>
<dbReference type="eggNOG" id="COG4584">
    <property type="taxonomic scope" value="Bacteria"/>
</dbReference>
<name>F2R336_STRVP</name>